<dbReference type="GO" id="GO:0046872">
    <property type="term" value="F:metal ion binding"/>
    <property type="evidence" value="ECO:0007669"/>
    <property type="project" value="UniProtKB-KW"/>
</dbReference>
<comment type="cofactor">
    <cofactor evidence="1">
        <name>Mn(2+)</name>
        <dbReference type="ChEBI" id="CHEBI:29035"/>
    </cofactor>
</comment>
<evidence type="ECO:0000259" key="7">
    <source>
        <dbReference type="PROSITE" id="PS51462"/>
    </source>
</evidence>
<dbReference type="SUPFAM" id="SSF55811">
    <property type="entry name" value="Nudix"/>
    <property type="match status" value="1"/>
</dbReference>
<dbReference type="AlphaFoldDB" id="A0A517M6B8"/>
<gene>
    <name evidence="8" type="ORF">EC9_46140</name>
</gene>
<dbReference type="KEGG" id="ruv:EC9_46140"/>
<comment type="cofactor">
    <cofactor evidence="2">
        <name>Mg(2+)</name>
        <dbReference type="ChEBI" id="CHEBI:18420"/>
    </cofactor>
</comment>
<evidence type="ECO:0000313" key="8">
    <source>
        <dbReference type="EMBL" id="QDS90406.1"/>
    </source>
</evidence>
<reference evidence="8 9" key="1">
    <citation type="submission" date="2019-02" db="EMBL/GenBank/DDBJ databases">
        <title>Deep-cultivation of Planctomycetes and their phenomic and genomic characterization uncovers novel biology.</title>
        <authorList>
            <person name="Wiegand S."/>
            <person name="Jogler M."/>
            <person name="Boedeker C."/>
            <person name="Pinto D."/>
            <person name="Vollmers J."/>
            <person name="Rivas-Marin E."/>
            <person name="Kohn T."/>
            <person name="Peeters S.H."/>
            <person name="Heuer A."/>
            <person name="Rast P."/>
            <person name="Oberbeckmann S."/>
            <person name="Bunk B."/>
            <person name="Jeske O."/>
            <person name="Meyerdierks A."/>
            <person name="Storesund J.E."/>
            <person name="Kallscheuer N."/>
            <person name="Luecker S."/>
            <person name="Lage O.M."/>
            <person name="Pohl T."/>
            <person name="Merkel B.J."/>
            <person name="Hornburger P."/>
            <person name="Mueller R.-W."/>
            <person name="Bruemmer F."/>
            <person name="Labrenz M."/>
            <person name="Spormann A.M."/>
            <person name="Op den Camp H."/>
            <person name="Overmann J."/>
            <person name="Amann R."/>
            <person name="Jetten M.S.M."/>
            <person name="Mascher T."/>
            <person name="Medema M.H."/>
            <person name="Devos D.P."/>
            <person name="Kaster A.-K."/>
            <person name="Ovreas L."/>
            <person name="Rohde M."/>
            <person name="Galperin M.Y."/>
            <person name="Jogler C."/>
        </authorList>
    </citation>
    <scope>NUCLEOTIDE SEQUENCE [LARGE SCALE GENOMIC DNA]</scope>
    <source>
        <strain evidence="8 9">EC9</strain>
    </source>
</reference>
<feature type="domain" description="Nudix hydrolase" evidence="7">
    <location>
        <begin position="50"/>
        <end position="185"/>
    </location>
</feature>
<dbReference type="InterPro" id="IPR015797">
    <property type="entry name" value="NUDIX_hydrolase-like_dom_sf"/>
</dbReference>
<keyword evidence="3" id="KW-0479">Metal-binding</keyword>
<evidence type="ECO:0000256" key="3">
    <source>
        <dbReference type="ARBA" id="ARBA00022723"/>
    </source>
</evidence>
<dbReference type="PANTHER" id="PTHR12992:SF11">
    <property type="entry name" value="MITOCHONDRIAL COENZYME A DIPHOSPHATASE NUDT8"/>
    <property type="match status" value="1"/>
</dbReference>
<name>A0A517M6B8_9BACT</name>
<proteinExistence type="predicted"/>
<evidence type="ECO:0000256" key="5">
    <source>
        <dbReference type="ARBA" id="ARBA00022842"/>
    </source>
</evidence>
<evidence type="ECO:0000256" key="4">
    <source>
        <dbReference type="ARBA" id="ARBA00022801"/>
    </source>
</evidence>
<accession>A0A517M6B8</accession>
<keyword evidence="6" id="KW-0464">Manganese</keyword>
<dbReference type="Proteomes" id="UP000319557">
    <property type="component" value="Chromosome"/>
</dbReference>
<organism evidence="8 9">
    <name type="scientific">Rosistilla ulvae</name>
    <dbReference type="NCBI Taxonomy" id="1930277"/>
    <lineage>
        <taxon>Bacteria</taxon>
        <taxon>Pseudomonadati</taxon>
        <taxon>Planctomycetota</taxon>
        <taxon>Planctomycetia</taxon>
        <taxon>Pirellulales</taxon>
        <taxon>Pirellulaceae</taxon>
        <taxon>Rosistilla</taxon>
    </lineage>
</organism>
<dbReference type="GO" id="GO:0010945">
    <property type="term" value="F:coenzyme A diphosphatase activity"/>
    <property type="evidence" value="ECO:0007669"/>
    <property type="project" value="InterPro"/>
</dbReference>
<dbReference type="Pfam" id="PF00293">
    <property type="entry name" value="NUDIX"/>
    <property type="match status" value="1"/>
</dbReference>
<dbReference type="CDD" id="cd03426">
    <property type="entry name" value="NUDIX_CoAse_Nudt7"/>
    <property type="match status" value="1"/>
</dbReference>
<evidence type="ECO:0000256" key="6">
    <source>
        <dbReference type="ARBA" id="ARBA00023211"/>
    </source>
</evidence>
<dbReference type="PANTHER" id="PTHR12992">
    <property type="entry name" value="NUDIX HYDROLASE"/>
    <property type="match status" value="1"/>
</dbReference>
<keyword evidence="4 8" id="KW-0378">Hydrolase</keyword>
<keyword evidence="5" id="KW-0460">Magnesium</keyword>
<dbReference type="PROSITE" id="PS00893">
    <property type="entry name" value="NUDIX_BOX"/>
    <property type="match status" value="1"/>
</dbReference>
<dbReference type="EMBL" id="CP036261">
    <property type="protein sequence ID" value="QDS90406.1"/>
    <property type="molecule type" value="Genomic_DNA"/>
</dbReference>
<dbReference type="InterPro" id="IPR045121">
    <property type="entry name" value="CoAse"/>
</dbReference>
<evidence type="ECO:0000256" key="1">
    <source>
        <dbReference type="ARBA" id="ARBA00001936"/>
    </source>
</evidence>
<sequence length="221" mass="24750">MPTNQPVELPLPVQPMTRLGEQRSQTRNAYNQASVGLAYGRHAGPVPGDARQAAVLIMLAWDGAQWNLPLTKRPTSLRHHGGQICFPGGRLEAGESAVEAAVREFDEELGMVPDDLQVLGRLSTMHVYASHNVVTPIVAATRQSMQFRLDPVEVDQAIMLPWDALTDQSRWTMRSMQRPISRNRQVVDSFTFRYRALQFGEHLIWGATAMMLAELCQVGYR</sequence>
<dbReference type="InterPro" id="IPR020084">
    <property type="entry name" value="NUDIX_hydrolase_CS"/>
</dbReference>
<evidence type="ECO:0000256" key="2">
    <source>
        <dbReference type="ARBA" id="ARBA00001946"/>
    </source>
</evidence>
<protein>
    <submittedName>
        <fullName evidence="8">Putative NUDIX hydrolase</fullName>
    </submittedName>
</protein>
<evidence type="ECO:0000313" key="9">
    <source>
        <dbReference type="Proteomes" id="UP000319557"/>
    </source>
</evidence>
<dbReference type="Gene3D" id="3.90.79.10">
    <property type="entry name" value="Nucleoside Triphosphate Pyrophosphohydrolase"/>
    <property type="match status" value="1"/>
</dbReference>
<dbReference type="InterPro" id="IPR000086">
    <property type="entry name" value="NUDIX_hydrolase_dom"/>
</dbReference>
<keyword evidence="9" id="KW-1185">Reference proteome</keyword>
<dbReference type="PROSITE" id="PS51462">
    <property type="entry name" value="NUDIX"/>
    <property type="match status" value="1"/>
</dbReference>
<dbReference type="OrthoDB" id="9802805at2"/>
<dbReference type="RefSeq" id="WP_145348227.1">
    <property type="nucleotide sequence ID" value="NZ_CP036261.1"/>
</dbReference>